<feature type="domain" description="Malonyl-CoA decarboxylase N-terminal" evidence="2">
    <location>
        <begin position="86"/>
        <end position="149"/>
    </location>
</feature>
<dbReference type="InterPro" id="IPR007956">
    <property type="entry name" value="Malonyl_CoA_deC_C"/>
</dbReference>
<accession>A0A2N4U8J3</accession>
<dbReference type="InterPro" id="IPR035372">
    <property type="entry name" value="MCD_N"/>
</dbReference>
<gene>
    <name evidence="3" type="ORF">CR159_03660</name>
</gene>
<dbReference type="PANTHER" id="PTHR28641">
    <property type="match status" value="1"/>
</dbReference>
<name>A0A2N4U8J3_9BURK</name>
<dbReference type="RefSeq" id="WP_102072649.1">
    <property type="nucleotide sequence ID" value="NZ_PDNW01000002.1"/>
</dbReference>
<dbReference type="EMBL" id="PDNW01000002">
    <property type="protein sequence ID" value="PLC51330.1"/>
    <property type="molecule type" value="Genomic_DNA"/>
</dbReference>
<dbReference type="OrthoDB" id="5292736at2"/>
<evidence type="ECO:0000313" key="4">
    <source>
        <dbReference type="Proteomes" id="UP000234190"/>
    </source>
</evidence>
<dbReference type="PANTHER" id="PTHR28641:SF1">
    <property type="entry name" value="MALONYL-COA DECARBOXYLASE, MITOCHONDRIAL"/>
    <property type="match status" value="1"/>
</dbReference>
<dbReference type="AlphaFoldDB" id="A0A2N4U8J3"/>
<keyword evidence="4" id="KW-1185">Reference proteome</keyword>
<dbReference type="GO" id="GO:0050080">
    <property type="term" value="F:malonyl-CoA decarboxylase activity"/>
    <property type="evidence" value="ECO:0007669"/>
    <property type="project" value="InterPro"/>
</dbReference>
<comment type="caution">
    <text evidence="3">The sequence shown here is derived from an EMBL/GenBank/DDBJ whole genome shotgun (WGS) entry which is preliminary data.</text>
</comment>
<evidence type="ECO:0000313" key="3">
    <source>
        <dbReference type="EMBL" id="PLC51330.1"/>
    </source>
</evidence>
<protein>
    <submittedName>
        <fullName evidence="3">Malonyl-CoA decarboxylase</fullName>
    </submittedName>
</protein>
<dbReference type="Pfam" id="PF17408">
    <property type="entry name" value="MCD_N"/>
    <property type="match status" value="1"/>
</dbReference>
<sequence>MTTTDTEKAVVVSKGVEVAVASKEAEGLVARLGRWLDRDRGSLAAETATLFTARMTDVAANRLAKQWSLRYAAADGKERRVLLATLAQASAGLEPRGDQGLRLFRRLYAQADSLHLLVELRADMLRWRNQVAGLTVLERELEGLLNSWFDVGMLELRPITWDSPASLLEKLIQYEAVHEIRSWEELRHRVADHRRCYAFFHPRMNDVPLIFVEVAFATQMADNVQVLLDPKVPASDLNKAKWAIFYSISNTQPGLRGISFGNFLLKRVVDQLLTELPKLKSFATLSPIPGFVDWLGKQDGKAMQELLHDKADKQQAQDDASAGQKWVERLQAAAGGKVSEAVQRTGLRLAVLYLKSMKNGQPIDAVARFHLGNGARIERVNWAADCSPKGMAQSSGIMVNYLYDLDQLDDNLALLAAGKPKMGLNLRWL</sequence>
<reference evidence="3 4" key="1">
    <citation type="submission" date="2017-10" db="EMBL/GenBank/DDBJ databases">
        <title>Two draft genome sequences of Pusillimonas sp. strains isolated from a nitrate- and radionuclide-contaminated groundwater in Russia.</title>
        <authorList>
            <person name="Grouzdev D.S."/>
            <person name="Tourova T.P."/>
            <person name="Goeva M.A."/>
            <person name="Babich T.L."/>
            <person name="Sokolova D.S."/>
            <person name="Abdullin R."/>
            <person name="Poltaraus A.B."/>
            <person name="Toshchakov S.V."/>
            <person name="Nazina T.N."/>
        </authorList>
    </citation>
    <scope>NUCLEOTIDE SEQUENCE [LARGE SCALE GENOMIC DNA]</scope>
    <source>
        <strain evidence="3 4">JR1/69-3-13</strain>
    </source>
</reference>
<dbReference type="InterPro" id="IPR038917">
    <property type="entry name" value="Malonyl_CoA_deC"/>
</dbReference>
<evidence type="ECO:0000259" key="2">
    <source>
        <dbReference type="Pfam" id="PF17408"/>
    </source>
</evidence>
<dbReference type="Gene3D" id="1.20.140.90">
    <property type="entry name" value="Malonyl-CoA decarboxylase, oligemerization domain"/>
    <property type="match status" value="1"/>
</dbReference>
<organism evidence="3 4">
    <name type="scientific">Pollutimonas subterranea</name>
    <dbReference type="NCBI Taxonomy" id="2045210"/>
    <lineage>
        <taxon>Bacteria</taxon>
        <taxon>Pseudomonadati</taxon>
        <taxon>Pseudomonadota</taxon>
        <taxon>Betaproteobacteria</taxon>
        <taxon>Burkholderiales</taxon>
        <taxon>Alcaligenaceae</taxon>
        <taxon>Pollutimonas</taxon>
    </lineage>
</organism>
<dbReference type="InterPro" id="IPR038351">
    <property type="entry name" value="MCD_N_sf"/>
</dbReference>
<proteinExistence type="predicted"/>
<dbReference type="InterPro" id="IPR042303">
    <property type="entry name" value="Malonyl_CoA_deC_C_sf"/>
</dbReference>
<dbReference type="Pfam" id="PF05292">
    <property type="entry name" value="MCD"/>
    <property type="match status" value="1"/>
</dbReference>
<dbReference type="GO" id="GO:0006633">
    <property type="term" value="P:fatty acid biosynthetic process"/>
    <property type="evidence" value="ECO:0007669"/>
    <property type="project" value="InterPro"/>
</dbReference>
<dbReference type="Gene3D" id="3.40.630.150">
    <property type="entry name" value="Malonyl-CoA decarboxylase, catalytic domain"/>
    <property type="match status" value="1"/>
</dbReference>
<dbReference type="Proteomes" id="UP000234190">
    <property type="component" value="Unassembled WGS sequence"/>
</dbReference>
<feature type="domain" description="Malonyl-CoA decarboxylase C-terminal" evidence="1">
    <location>
        <begin position="152"/>
        <end position="404"/>
    </location>
</feature>
<evidence type="ECO:0000259" key="1">
    <source>
        <dbReference type="Pfam" id="PF05292"/>
    </source>
</evidence>